<evidence type="ECO:0000256" key="5">
    <source>
        <dbReference type="ARBA" id="ARBA00022989"/>
    </source>
</evidence>
<feature type="transmembrane region" description="Helical" evidence="7">
    <location>
        <begin position="143"/>
        <end position="164"/>
    </location>
</feature>
<evidence type="ECO:0000256" key="3">
    <source>
        <dbReference type="ARBA" id="ARBA00022475"/>
    </source>
</evidence>
<dbReference type="Gene3D" id="1.20.1250.20">
    <property type="entry name" value="MFS general substrate transporter like domains"/>
    <property type="match status" value="1"/>
</dbReference>
<feature type="transmembrane region" description="Helical" evidence="7">
    <location>
        <begin position="116"/>
        <end position="137"/>
    </location>
</feature>
<feature type="transmembrane region" description="Helical" evidence="7">
    <location>
        <begin position="176"/>
        <end position="196"/>
    </location>
</feature>
<feature type="transmembrane region" description="Helical" evidence="7">
    <location>
        <begin position="281"/>
        <end position="302"/>
    </location>
</feature>
<dbReference type="Pfam" id="PF07690">
    <property type="entry name" value="MFS_1"/>
    <property type="match status" value="1"/>
</dbReference>
<feature type="transmembrane region" description="Helical" evidence="7">
    <location>
        <begin position="372"/>
        <end position="395"/>
    </location>
</feature>
<dbReference type="InterPro" id="IPR011701">
    <property type="entry name" value="MFS"/>
</dbReference>
<evidence type="ECO:0000256" key="2">
    <source>
        <dbReference type="ARBA" id="ARBA00022448"/>
    </source>
</evidence>
<comment type="caution">
    <text evidence="9">The sequence shown here is derived from an EMBL/GenBank/DDBJ whole genome shotgun (WGS) entry which is preliminary data.</text>
</comment>
<dbReference type="GO" id="GO:0005886">
    <property type="term" value="C:plasma membrane"/>
    <property type="evidence" value="ECO:0007669"/>
    <property type="project" value="UniProtKB-SubCell"/>
</dbReference>
<accession>A0A919SXX8</accession>
<evidence type="ECO:0000313" key="9">
    <source>
        <dbReference type="EMBL" id="GIM79431.1"/>
    </source>
</evidence>
<feature type="transmembrane region" description="Helical" evidence="7">
    <location>
        <begin position="334"/>
        <end position="360"/>
    </location>
</feature>
<dbReference type="InterPro" id="IPR036259">
    <property type="entry name" value="MFS_trans_sf"/>
</dbReference>
<feature type="transmembrane region" description="Helical" evidence="7">
    <location>
        <begin position="202"/>
        <end position="224"/>
    </location>
</feature>
<gene>
    <name evidence="9" type="ORF">Aau02nite_85750</name>
</gene>
<evidence type="ECO:0000256" key="1">
    <source>
        <dbReference type="ARBA" id="ARBA00004651"/>
    </source>
</evidence>
<organism evidence="9 10">
    <name type="scientific">Actinoplanes auranticolor</name>
    <dbReference type="NCBI Taxonomy" id="47988"/>
    <lineage>
        <taxon>Bacteria</taxon>
        <taxon>Bacillati</taxon>
        <taxon>Actinomycetota</taxon>
        <taxon>Actinomycetes</taxon>
        <taxon>Micromonosporales</taxon>
        <taxon>Micromonosporaceae</taxon>
        <taxon>Actinoplanes</taxon>
    </lineage>
</organism>
<dbReference type="GO" id="GO:0022857">
    <property type="term" value="F:transmembrane transporter activity"/>
    <property type="evidence" value="ECO:0007669"/>
    <property type="project" value="InterPro"/>
</dbReference>
<dbReference type="PROSITE" id="PS50850">
    <property type="entry name" value="MFS"/>
    <property type="match status" value="1"/>
</dbReference>
<evidence type="ECO:0000259" key="8">
    <source>
        <dbReference type="PROSITE" id="PS50850"/>
    </source>
</evidence>
<feature type="transmembrane region" description="Helical" evidence="7">
    <location>
        <begin position="309"/>
        <end position="328"/>
    </location>
</feature>
<protein>
    <submittedName>
        <fullName evidence="9">MFS transporter</fullName>
    </submittedName>
</protein>
<keyword evidence="5 7" id="KW-1133">Transmembrane helix</keyword>
<evidence type="ECO:0000256" key="7">
    <source>
        <dbReference type="SAM" id="Phobius"/>
    </source>
</evidence>
<feature type="transmembrane region" description="Helical" evidence="7">
    <location>
        <begin position="57"/>
        <end position="76"/>
    </location>
</feature>
<dbReference type="CDD" id="cd17321">
    <property type="entry name" value="MFS_MMR_MDR_like"/>
    <property type="match status" value="1"/>
</dbReference>
<keyword evidence="3" id="KW-1003">Cell membrane</keyword>
<dbReference type="Gene3D" id="1.20.1720.10">
    <property type="entry name" value="Multidrug resistance protein D"/>
    <property type="match status" value="1"/>
</dbReference>
<keyword evidence="2" id="KW-0813">Transport</keyword>
<dbReference type="SUPFAM" id="SSF103473">
    <property type="entry name" value="MFS general substrate transporter"/>
    <property type="match status" value="1"/>
</dbReference>
<evidence type="ECO:0000256" key="4">
    <source>
        <dbReference type="ARBA" id="ARBA00022692"/>
    </source>
</evidence>
<reference evidence="9" key="1">
    <citation type="submission" date="2021-03" db="EMBL/GenBank/DDBJ databases">
        <title>Whole genome shotgun sequence of Actinoplanes auranticolor NBRC 12245.</title>
        <authorList>
            <person name="Komaki H."/>
            <person name="Tamura T."/>
        </authorList>
    </citation>
    <scope>NUCLEOTIDE SEQUENCE</scope>
    <source>
        <strain evidence="9">NBRC 12245</strain>
    </source>
</reference>
<evidence type="ECO:0000313" key="10">
    <source>
        <dbReference type="Proteomes" id="UP000681340"/>
    </source>
</evidence>
<evidence type="ECO:0000256" key="6">
    <source>
        <dbReference type="ARBA" id="ARBA00023136"/>
    </source>
</evidence>
<dbReference type="AlphaFoldDB" id="A0A919SXX8"/>
<feature type="transmembrane region" description="Helical" evidence="7">
    <location>
        <begin position="245"/>
        <end position="269"/>
    </location>
</feature>
<dbReference type="PANTHER" id="PTHR42718">
    <property type="entry name" value="MAJOR FACILITATOR SUPERFAMILY MULTIDRUG TRANSPORTER MFSC"/>
    <property type="match status" value="1"/>
</dbReference>
<feature type="transmembrane region" description="Helical" evidence="7">
    <location>
        <begin position="82"/>
        <end position="104"/>
    </location>
</feature>
<keyword evidence="4 7" id="KW-0812">Transmembrane</keyword>
<dbReference type="PANTHER" id="PTHR42718:SF46">
    <property type="entry name" value="BLR6921 PROTEIN"/>
    <property type="match status" value="1"/>
</dbReference>
<keyword evidence="6 7" id="KW-0472">Membrane</keyword>
<dbReference type="EMBL" id="BOQL01000082">
    <property type="protein sequence ID" value="GIM79431.1"/>
    <property type="molecule type" value="Genomic_DNA"/>
</dbReference>
<keyword evidence="10" id="KW-1185">Reference proteome</keyword>
<feature type="transmembrane region" description="Helical" evidence="7">
    <location>
        <begin position="415"/>
        <end position="438"/>
    </location>
</feature>
<dbReference type="InterPro" id="IPR020846">
    <property type="entry name" value="MFS_dom"/>
</dbReference>
<feature type="domain" description="Major facilitator superfamily (MFS) profile" evidence="8">
    <location>
        <begin position="1"/>
        <end position="442"/>
    </location>
</feature>
<sequence>MSVMDASAVNIALPHISDSLGFTPTTIAWVVDAYLVGFAGFMLLAGRATDIVGRRRLFIAGVVVFTLFSLACAASTEPWQLVVSRLFQGLGAALVTPAALALITDIFPEGPNRNKAIGIFSGMAGVAAPVGLVLGGLLTTAAWQWIFLINLPIGLFVLAASLRLLPATPGGARERLDIFGAVAATGGLILLILATVRGSAQGWTSALTIAEYAAAAVLIVAFVVRQRRAAAPLLPTALFDRRNVVVGNVIFTLVGTVLISTFFVITLFLQQVRNFDSLSAALIYLPVPLAMLIGTQVAPRVLRFGPHNALAAGLLIQAAALAAWATLLSDERSIVVAFVVPASVWAFGLGMSIVSSFVVCTMGIDDPIAGAAAGLATTTYQAGGALGLAVLAAVADSRTRAVAGDLSPADALVSGYSAALWCALGATLLGAVLTRFIVSRPA</sequence>
<dbReference type="Proteomes" id="UP000681340">
    <property type="component" value="Unassembled WGS sequence"/>
</dbReference>
<comment type="subcellular location">
    <subcellularLocation>
        <location evidence="1">Cell membrane</location>
        <topology evidence="1">Multi-pass membrane protein</topology>
    </subcellularLocation>
</comment>
<proteinExistence type="predicted"/>
<name>A0A919SXX8_9ACTN</name>
<feature type="transmembrane region" description="Helical" evidence="7">
    <location>
        <begin position="27"/>
        <end position="45"/>
    </location>
</feature>